<evidence type="ECO:0000256" key="1">
    <source>
        <dbReference type="ARBA" id="ARBA00004613"/>
    </source>
</evidence>
<dbReference type="GO" id="GO:0005615">
    <property type="term" value="C:extracellular space"/>
    <property type="evidence" value="ECO:0007669"/>
    <property type="project" value="TreeGrafter"/>
</dbReference>
<dbReference type="PANTHER" id="PTHR11610">
    <property type="entry name" value="LIPASE"/>
    <property type="match status" value="1"/>
</dbReference>
<keyword evidence="3" id="KW-0964">Secreted</keyword>
<feature type="domain" description="Lipase" evidence="5">
    <location>
        <begin position="2"/>
        <end position="141"/>
    </location>
</feature>
<reference evidence="6" key="2">
    <citation type="submission" date="2015-06" db="UniProtKB">
        <authorList>
            <consortium name="EnsemblMetazoa"/>
        </authorList>
    </citation>
    <scope>IDENTIFICATION</scope>
</reference>
<dbReference type="InterPro" id="IPR029058">
    <property type="entry name" value="AB_hydrolase_fold"/>
</dbReference>
<sequence>MGCHLAGRTGRTLQSLYNNKLNNIVGIDCAGPMFKGDLNSRIQDTDANNVISLMCSYAFGPGSSIYGTHNYIVNNGGNQPACASDEKCMDGLVSIFPWTKSCSHAFCCNLVAELLSSNSSQFFVSRCDCFTKCTKSEPKTCPLSLEPNKNCAPGLFSVYTNNNSPYAMGEEGAKGCKGCSDCYNCYPSFATVFSFSGDGRYCY</sequence>
<accession>T1GM46</accession>
<dbReference type="GO" id="GO:0017171">
    <property type="term" value="F:serine hydrolase activity"/>
    <property type="evidence" value="ECO:0007669"/>
    <property type="project" value="TreeGrafter"/>
</dbReference>
<evidence type="ECO:0000256" key="4">
    <source>
        <dbReference type="RuleBase" id="RU004262"/>
    </source>
</evidence>
<dbReference type="EnsemblMetazoa" id="MESCA004614-RA">
    <property type="protein sequence ID" value="MESCA004614-PA"/>
    <property type="gene ID" value="MESCA004614"/>
</dbReference>
<dbReference type="Pfam" id="PF00151">
    <property type="entry name" value="Lipase"/>
    <property type="match status" value="1"/>
</dbReference>
<dbReference type="Gene3D" id="3.40.50.1820">
    <property type="entry name" value="alpha/beta hydrolase"/>
    <property type="match status" value="1"/>
</dbReference>
<dbReference type="SUPFAM" id="SSF53474">
    <property type="entry name" value="alpha/beta-Hydrolases"/>
    <property type="match status" value="1"/>
</dbReference>
<dbReference type="InterPro" id="IPR013818">
    <property type="entry name" value="Lipase"/>
</dbReference>
<dbReference type="InterPro" id="IPR000734">
    <property type="entry name" value="TAG_lipase"/>
</dbReference>
<organism evidence="6 7">
    <name type="scientific">Megaselia scalaris</name>
    <name type="common">Humpbacked fly</name>
    <name type="synonym">Phora scalaris</name>
    <dbReference type="NCBI Taxonomy" id="36166"/>
    <lineage>
        <taxon>Eukaryota</taxon>
        <taxon>Metazoa</taxon>
        <taxon>Ecdysozoa</taxon>
        <taxon>Arthropoda</taxon>
        <taxon>Hexapoda</taxon>
        <taxon>Insecta</taxon>
        <taxon>Pterygota</taxon>
        <taxon>Neoptera</taxon>
        <taxon>Endopterygota</taxon>
        <taxon>Diptera</taxon>
        <taxon>Brachycera</taxon>
        <taxon>Muscomorpha</taxon>
        <taxon>Platypezoidea</taxon>
        <taxon>Phoridae</taxon>
        <taxon>Megaseliini</taxon>
        <taxon>Megaselia</taxon>
    </lineage>
</organism>
<protein>
    <recommendedName>
        <fullName evidence="5">Lipase domain-containing protein</fullName>
    </recommendedName>
</protein>
<dbReference type="HOGENOM" id="CLU_1350266_0_0_1"/>
<evidence type="ECO:0000256" key="2">
    <source>
        <dbReference type="ARBA" id="ARBA00010701"/>
    </source>
</evidence>
<comment type="similarity">
    <text evidence="2 4">Belongs to the AB hydrolase superfamily. Lipase family.</text>
</comment>
<dbReference type="PANTHER" id="PTHR11610:SF104">
    <property type="entry name" value="AGAP010328-PA"/>
    <property type="match status" value="1"/>
</dbReference>
<evidence type="ECO:0000313" key="7">
    <source>
        <dbReference type="Proteomes" id="UP000015102"/>
    </source>
</evidence>
<proteinExistence type="inferred from homology"/>
<dbReference type="GO" id="GO:0016298">
    <property type="term" value="F:lipase activity"/>
    <property type="evidence" value="ECO:0007669"/>
    <property type="project" value="InterPro"/>
</dbReference>
<dbReference type="GO" id="GO:0016042">
    <property type="term" value="P:lipid catabolic process"/>
    <property type="evidence" value="ECO:0007669"/>
    <property type="project" value="TreeGrafter"/>
</dbReference>
<name>T1GM46_MEGSC</name>
<evidence type="ECO:0000256" key="3">
    <source>
        <dbReference type="ARBA" id="ARBA00022525"/>
    </source>
</evidence>
<reference evidence="7" key="1">
    <citation type="submission" date="2013-02" db="EMBL/GenBank/DDBJ databases">
        <authorList>
            <person name="Hughes D."/>
        </authorList>
    </citation>
    <scope>NUCLEOTIDE SEQUENCE</scope>
    <source>
        <strain>Durham</strain>
        <strain evidence="7">NC isolate 2 -- Noor lab</strain>
    </source>
</reference>
<dbReference type="EMBL" id="CAQQ02111466">
    <property type="status" value="NOT_ANNOTATED_CDS"/>
    <property type="molecule type" value="Genomic_DNA"/>
</dbReference>
<keyword evidence="7" id="KW-1185">Reference proteome</keyword>
<evidence type="ECO:0000259" key="5">
    <source>
        <dbReference type="Pfam" id="PF00151"/>
    </source>
</evidence>
<evidence type="ECO:0000313" key="6">
    <source>
        <dbReference type="EnsemblMetazoa" id="MESCA004614-PA"/>
    </source>
</evidence>
<comment type="subcellular location">
    <subcellularLocation>
        <location evidence="1">Secreted</location>
    </subcellularLocation>
</comment>
<dbReference type="AlphaFoldDB" id="T1GM46"/>
<dbReference type="Proteomes" id="UP000015102">
    <property type="component" value="Unassembled WGS sequence"/>
</dbReference>